<protein>
    <submittedName>
        <fullName evidence="1">Transposase</fullName>
    </submittedName>
</protein>
<reference evidence="2" key="1">
    <citation type="journal article" date="2019" name="Int. J. Syst. Evol. Microbiol.">
        <title>The Global Catalogue of Microorganisms (GCM) 10K type strain sequencing project: providing services to taxonomists for standard genome sequencing and annotation.</title>
        <authorList>
            <consortium name="The Broad Institute Genomics Platform"/>
            <consortium name="The Broad Institute Genome Sequencing Center for Infectious Disease"/>
            <person name="Wu L."/>
            <person name="Ma J."/>
        </authorList>
    </citation>
    <scope>NUCLEOTIDE SEQUENCE [LARGE SCALE GENOMIC DNA]</scope>
    <source>
        <strain evidence="2">JCM 17804</strain>
    </source>
</reference>
<evidence type="ECO:0000313" key="1">
    <source>
        <dbReference type="EMBL" id="GAA4346068.1"/>
    </source>
</evidence>
<accession>A0ABP8HWG3</accession>
<sequence length="149" mass="16050">MNPNSRKPRRRHTPELKAAVLVECQQPGASVAAVSLAHGLNVNLVRKWLVGKGLKRAGLSAPRTITQRAPVEPTAPSASQPVLHFVPVEVASGGVEVAPAASRCDAASTPPVEAGIHIELQRGETRLTVQWPGSQRRTARPGWSKWLRR</sequence>
<dbReference type="InterPro" id="IPR010921">
    <property type="entry name" value="Trp_repressor/repl_initiator"/>
</dbReference>
<organism evidence="1 2">
    <name type="scientific">Variovorax defluvii</name>
    <dbReference type="NCBI Taxonomy" id="913761"/>
    <lineage>
        <taxon>Bacteria</taxon>
        <taxon>Pseudomonadati</taxon>
        <taxon>Pseudomonadota</taxon>
        <taxon>Betaproteobacteria</taxon>
        <taxon>Burkholderiales</taxon>
        <taxon>Comamonadaceae</taxon>
        <taxon>Variovorax</taxon>
    </lineage>
</organism>
<dbReference type="SUPFAM" id="SSF48295">
    <property type="entry name" value="TrpR-like"/>
    <property type="match status" value="1"/>
</dbReference>
<dbReference type="Proteomes" id="UP001500975">
    <property type="component" value="Unassembled WGS sequence"/>
</dbReference>
<proteinExistence type="predicted"/>
<keyword evidence="2" id="KW-1185">Reference proteome</keyword>
<gene>
    <name evidence="1" type="ORF">GCM10023165_30590</name>
</gene>
<dbReference type="RefSeq" id="WP_345538920.1">
    <property type="nucleotide sequence ID" value="NZ_BAABGJ010000032.1"/>
</dbReference>
<name>A0ABP8HWG3_9BURK</name>
<comment type="caution">
    <text evidence="1">The sequence shown here is derived from an EMBL/GenBank/DDBJ whole genome shotgun (WGS) entry which is preliminary data.</text>
</comment>
<dbReference type="EMBL" id="BAABGJ010000032">
    <property type="protein sequence ID" value="GAA4346068.1"/>
    <property type="molecule type" value="Genomic_DNA"/>
</dbReference>
<evidence type="ECO:0000313" key="2">
    <source>
        <dbReference type="Proteomes" id="UP001500975"/>
    </source>
</evidence>